<name>A0ACD3ATV3_9AGAR</name>
<dbReference type="EMBL" id="ML208336">
    <property type="protein sequence ID" value="TFK69156.1"/>
    <property type="molecule type" value="Genomic_DNA"/>
</dbReference>
<sequence length="712" mass="79169">MHRNVLSLFMTAAPSRCAREIGAMPPRRNPWEHLPQLRTTDHFVLDHAEPALSALFKGTALVPGSILTKGTLAEADAFLSRPNFKKPRKLWMCSDFFHHCALSQLEYSNHEDDSDSNSPKPVDHSLKARCCLVESLNLRSVHYGTVGPFRAYIPSLCRMASFLVSHRSVDLSNFCPENWYDMSVFDGMDMNLPVPSSGICPPPTLLALTGTPTDVLADLSVLVQCLTGGFTAVLVTASGLSPKLPQQREGHNILLLLGMVDAKCHLFRHGRTSNYESLPNTARYCKAHPTWQAIRKHKAWRSKRSGKVWKPHSFSTAKRQRAPKFYCFECLENFTLVTCKKFFGFWVLSAGLWAVYNQTWRNSISFLFSVGKLRSYSMEFKLLFPRISSTFEIEYNPFCPPQASSFTKSSFLTGTYIGIRPGATVGLMGGGIEAHAHAKKLPITGCEASWTDWLVDSALFPHEHLYARASCGRRYEQDPVFLPAQCSERVPAPNTGESLLLATALLIGIILRMPPLKWNIKAYKVLMVLDLQVASPRSKPQVALLKGYLAFQNASCSPRGNGDSKTTQLLPKIYPASLARIHHHHTGKISLLHVLPKKLFKVKENTQSAPEYKPKAYRKSPRLTKNTRLVFEERGGGENNAEEEYGDQAVAKGDIEMDQQSGNKSSRSYADDGGKSRGDDPASNEGEDEGSGDEEADESDGNHESCKKSGIR</sequence>
<reference evidence="1 2" key="1">
    <citation type="journal article" date="2019" name="Nat. Ecol. Evol.">
        <title>Megaphylogeny resolves global patterns of mushroom evolution.</title>
        <authorList>
            <person name="Varga T."/>
            <person name="Krizsan K."/>
            <person name="Foldi C."/>
            <person name="Dima B."/>
            <person name="Sanchez-Garcia M."/>
            <person name="Sanchez-Ramirez S."/>
            <person name="Szollosi G.J."/>
            <person name="Szarkandi J.G."/>
            <person name="Papp V."/>
            <person name="Albert L."/>
            <person name="Andreopoulos W."/>
            <person name="Angelini C."/>
            <person name="Antonin V."/>
            <person name="Barry K.W."/>
            <person name="Bougher N.L."/>
            <person name="Buchanan P."/>
            <person name="Buyck B."/>
            <person name="Bense V."/>
            <person name="Catcheside P."/>
            <person name="Chovatia M."/>
            <person name="Cooper J."/>
            <person name="Damon W."/>
            <person name="Desjardin D."/>
            <person name="Finy P."/>
            <person name="Geml J."/>
            <person name="Haridas S."/>
            <person name="Hughes K."/>
            <person name="Justo A."/>
            <person name="Karasinski D."/>
            <person name="Kautmanova I."/>
            <person name="Kiss B."/>
            <person name="Kocsube S."/>
            <person name="Kotiranta H."/>
            <person name="LaButti K.M."/>
            <person name="Lechner B.E."/>
            <person name="Liimatainen K."/>
            <person name="Lipzen A."/>
            <person name="Lukacs Z."/>
            <person name="Mihaltcheva S."/>
            <person name="Morgado L.N."/>
            <person name="Niskanen T."/>
            <person name="Noordeloos M.E."/>
            <person name="Ohm R.A."/>
            <person name="Ortiz-Santana B."/>
            <person name="Ovrebo C."/>
            <person name="Racz N."/>
            <person name="Riley R."/>
            <person name="Savchenko A."/>
            <person name="Shiryaev A."/>
            <person name="Soop K."/>
            <person name="Spirin V."/>
            <person name="Szebenyi C."/>
            <person name="Tomsovsky M."/>
            <person name="Tulloss R.E."/>
            <person name="Uehling J."/>
            <person name="Grigoriev I.V."/>
            <person name="Vagvolgyi C."/>
            <person name="Papp T."/>
            <person name="Martin F.M."/>
            <person name="Miettinen O."/>
            <person name="Hibbett D.S."/>
            <person name="Nagy L.G."/>
        </authorList>
    </citation>
    <scope>NUCLEOTIDE SEQUENCE [LARGE SCALE GENOMIC DNA]</scope>
    <source>
        <strain evidence="1 2">NL-1719</strain>
    </source>
</reference>
<evidence type="ECO:0000313" key="1">
    <source>
        <dbReference type="EMBL" id="TFK69156.1"/>
    </source>
</evidence>
<dbReference type="Proteomes" id="UP000308600">
    <property type="component" value="Unassembled WGS sequence"/>
</dbReference>
<organism evidence="1 2">
    <name type="scientific">Pluteus cervinus</name>
    <dbReference type="NCBI Taxonomy" id="181527"/>
    <lineage>
        <taxon>Eukaryota</taxon>
        <taxon>Fungi</taxon>
        <taxon>Dikarya</taxon>
        <taxon>Basidiomycota</taxon>
        <taxon>Agaricomycotina</taxon>
        <taxon>Agaricomycetes</taxon>
        <taxon>Agaricomycetidae</taxon>
        <taxon>Agaricales</taxon>
        <taxon>Pluteineae</taxon>
        <taxon>Pluteaceae</taxon>
        <taxon>Pluteus</taxon>
    </lineage>
</organism>
<gene>
    <name evidence="1" type="ORF">BDN72DRAFT_857921</name>
</gene>
<protein>
    <submittedName>
        <fullName evidence="1">Uncharacterized protein</fullName>
    </submittedName>
</protein>
<evidence type="ECO:0000313" key="2">
    <source>
        <dbReference type="Proteomes" id="UP000308600"/>
    </source>
</evidence>
<accession>A0ACD3ATV3</accession>
<proteinExistence type="predicted"/>
<keyword evidence="2" id="KW-1185">Reference proteome</keyword>